<keyword evidence="1" id="KW-0812">Transmembrane</keyword>
<name>A0ABT6C3N4_9MICO</name>
<dbReference type="Pfam" id="PF04307">
    <property type="entry name" value="YdjM"/>
    <property type="match status" value="1"/>
</dbReference>
<dbReference type="EMBL" id="JAROAV010000012">
    <property type="protein sequence ID" value="MDF8263569.1"/>
    <property type="molecule type" value="Genomic_DNA"/>
</dbReference>
<dbReference type="RefSeq" id="WP_277191269.1">
    <property type="nucleotide sequence ID" value="NZ_JAROAV010000012.1"/>
</dbReference>
<keyword evidence="3" id="KW-1185">Reference proteome</keyword>
<gene>
    <name evidence="2" type="ORF">P4R38_04825</name>
</gene>
<reference evidence="2 3" key="1">
    <citation type="submission" date="2023-03" db="EMBL/GenBank/DDBJ databases">
        <title>YIM 133296 draft genome.</title>
        <authorList>
            <person name="Xiong L."/>
        </authorList>
    </citation>
    <scope>NUCLEOTIDE SEQUENCE [LARGE SCALE GENOMIC DNA]</scope>
    <source>
        <strain evidence="2 3">YIM 133296</strain>
    </source>
</reference>
<dbReference type="InterPro" id="IPR007404">
    <property type="entry name" value="YdjM-like"/>
</dbReference>
<comment type="caution">
    <text evidence="2">The sequence shown here is derived from an EMBL/GenBank/DDBJ whole genome shotgun (WGS) entry which is preliminary data.</text>
</comment>
<keyword evidence="1" id="KW-0472">Membrane</keyword>
<accession>A0ABT6C3N4</accession>
<feature type="transmembrane region" description="Helical" evidence="1">
    <location>
        <begin position="222"/>
        <end position="243"/>
    </location>
</feature>
<sequence length="251" mass="26189">MGRTHALSGWCAGLGVAYAVDVRSLHQSVLLAATTAGFALLPDLDHPGASASRLLGPVTALLCRILRALSAAVYALTKGPRDEKVKGKHRHLTHTLLFAIGLWYATDAATDKWGPTAVGVVVLSGLLLAEAVLGDWVLFVAGAGVIAWLGTAGNHVADLQVVSGWLGLAVAAGCVTHCIGDALTKSGCPFLFPVPIAGETWYEIRPPKALRFTTGTWVENGLIAPLLIIGGVLLLPGVWTTYVEPLTAAFD</sequence>
<keyword evidence="1" id="KW-1133">Transmembrane helix</keyword>
<proteinExistence type="predicted"/>
<evidence type="ECO:0000313" key="3">
    <source>
        <dbReference type="Proteomes" id="UP001528912"/>
    </source>
</evidence>
<feature type="transmembrane region" description="Helical" evidence="1">
    <location>
        <begin position="136"/>
        <end position="157"/>
    </location>
</feature>
<protein>
    <submittedName>
        <fullName evidence="2">Metal-dependent hydrolase</fullName>
    </submittedName>
</protein>
<evidence type="ECO:0000256" key="1">
    <source>
        <dbReference type="SAM" id="Phobius"/>
    </source>
</evidence>
<dbReference type="Proteomes" id="UP001528912">
    <property type="component" value="Unassembled WGS sequence"/>
</dbReference>
<keyword evidence="2" id="KW-0378">Hydrolase</keyword>
<dbReference type="GO" id="GO:0016787">
    <property type="term" value="F:hydrolase activity"/>
    <property type="evidence" value="ECO:0007669"/>
    <property type="project" value="UniProtKB-KW"/>
</dbReference>
<evidence type="ECO:0000313" key="2">
    <source>
        <dbReference type="EMBL" id="MDF8263569.1"/>
    </source>
</evidence>
<organism evidence="2 3">
    <name type="scientific">Luteipulveratus flavus</name>
    <dbReference type="NCBI Taxonomy" id="3031728"/>
    <lineage>
        <taxon>Bacteria</taxon>
        <taxon>Bacillati</taxon>
        <taxon>Actinomycetota</taxon>
        <taxon>Actinomycetes</taxon>
        <taxon>Micrococcales</taxon>
        <taxon>Dermacoccaceae</taxon>
        <taxon>Luteipulveratus</taxon>
    </lineage>
</organism>